<evidence type="ECO:0000313" key="1">
    <source>
        <dbReference type="EMBL" id="KKN15235.1"/>
    </source>
</evidence>
<dbReference type="AlphaFoldDB" id="A0A0F9N6I4"/>
<organism evidence="1">
    <name type="scientific">marine sediment metagenome</name>
    <dbReference type="NCBI Taxonomy" id="412755"/>
    <lineage>
        <taxon>unclassified sequences</taxon>
        <taxon>metagenomes</taxon>
        <taxon>ecological metagenomes</taxon>
    </lineage>
</organism>
<name>A0A0F9N6I4_9ZZZZ</name>
<comment type="caution">
    <text evidence="1">The sequence shown here is derived from an EMBL/GenBank/DDBJ whole genome shotgun (WGS) entry which is preliminary data.</text>
</comment>
<sequence length="78" mass="9120">MGQSNISREPEQFNNEPVRPTVEEYIKTYIYKPHRAIASIIVRRGKTDFKLKATDKVPRSNPDTDVYIRIEEALDDVR</sequence>
<dbReference type="EMBL" id="LAZR01003731">
    <property type="protein sequence ID" value="KKN15235.1"/>
    <property type="molecule type" value="Genomic_DNA"/>
</dbReference>
<gene>
    <name evidence="1" type="ORF">LCGC14_0988030</name>
</gene>
<reference evidence="1" key="1">
    <citation type="journal article" date="2015" name="Nature">
        <title>Complex archaea that bridge the gap between prokaryotes and eukaryotes.</title>
        <authorList>
            <person name="Spang A."/>
            <person name="Saw J.H."/>
            <person name="Jorgensen S.L."/>
            <person name="Zaremba-Niedzwiedzka K."/>
            <person name="Martijn J."/>
            <person name="Lind A.E."/>
            <person name="van Eijk R."/>
            <person name="Schleper C."/>
            <person name="Guy L."/>
            <person name="Ettema T.J."/>
        </authorList>
    </citation>
    <scope>NUCLEOTIDE SEQUENCE</scope>
</reference>
<protein>
    <submittedName>
        <fullName evidence="1">Uncharacterized protein</fullName>
    </submittedName>
</protein>
<accession>A0A0F9N6I4</accession>
<proteinExistence type="predicted"/>